<feature type="chain" id="PRO_5024370361" description="Outer membrane protein TolC" evidence="8">
    <location>
        <begin position="24"/>
        <end position="470"/>
    </location>
</feature>
<dbReference type="Proteomes" id="UP000363590">
    <property type="component" value="Chromosome"/>
</dbReference>
<dbReference type="SUPFAM" id="SSF56954">
    <property type="entry name" value="Outer membrane efflux proteins (OEP)"/>
    <property type="match status" value="1"/>
</dbReference>
<keyword evidence="3" id="KW-0813">Transport</keyword>
<dbReference type="InterPro" id="IPR003423">
    <property type="entry name" value="OMP_efflux"/>
</dbReference>
<keyword evidence="8" id="KW-0732">Signal</keyword>
<dbReference type="InterPro" id="IPR051906">
    <property type="entry name" value="TolC-like"/>
</dbReference>
<dbReference type="GO" id="GO:0015562">
    <property type="term" value="F:efflux transmembrane transporter activity"/>
    <property type="evidence" value="ECO:0007669"/>
    <property type="project" value="InterPro"/>
</dbReference>
<gene>
    <name evidence="9" type="ORF">GCD22_02743</name>
</gene>
<dbReference type="KEGG" id="atx:GCD22_02743"/>
<dbReference type="Pfam" id="PF02321">
    <property type="entry name" value="OEP"/>
    <property type="match status" value="2"/>
</dbReference>
<name>A0A5P9XTJ6_ACITH</name>
<protein>
    <recommendedName>
        <fullName evidence="11">Outer membrane protein TolC</fullName>
    </recommendedName>
</protein>
<evidence type="ECO:0000313" key="10">
    <source>
        <dbReference type="Proteomes" id="UP000363590"/>
    </source>
</evidence>
<evidence type="ECO:0000256" key="4">
    <source>
        <dbReference type="ARBA" id="ARBA00022452"/>
    </source>
</evidence>
<evidence type="ECO:0000256" key="8">
    <source>
        <dbReference type="SAM" id="SignalP"/>
    </source>
</evidence>
<dbReference type="GO" id="GO:0009279">
    <property type="term" value="C:cell outer membrane"/>
    <property type="evidence" value="ECO:0007669"/>
    <property type="project" value="UniProtKB-SubCell"/>
</dbReference>
<sequence>MKQMQLALVAGVILMLASLNAPALTLEHFWQETLDHDPQVQLYRQQLEVASQSQPLALAKLLPQISVHASAQWDNHRIQKPYDKYDPNSVLFSRGRHNIIQRWSAQISQTLFNWSALQNYRASGDQVAAAAAQYQESVQKLERSAIVAYGNWLLAYANLQNLKASEKGVARQAYAAEARYRSGTTGILGADEAKVALARIRAQLAQALAKWHGAGAVLEQFTGKKSPPEAPKLPQIIHLPIHLEKQWQALALIHNPALASARYQLDASRKGVAAAQGGFLPTLTLVLAHQWMSENGTLYFQGAQEGAGTSGSGIPDPHHYIGTSATIQMNWAIFSGGSQQATLAEAQYQEGESFSTLLTTERSIEQILRTSSSGLSGSLQQAKIYRYSLALAKRASRAAEDGVRVGLVTENNAIIDRQNALKVRNDLNDVNASALIQFANLATAAGVLTPVLMHQISLSLSLGGNYAKIP</sequence>
<dbReference type="PANTHER" id="PTHR30026">
    <property type="entry name" value="OUTER MEMBRANE PROTEIN TOLC"/>
    <property type="match status" value="1"/>
</dbReference>
<keyword evidence="6" id="KW-0472">Membrane</keyword>
<dbReference type="AlphaFoldDB" id="A0A5P9XTJ6"/>
<dbReference type="PANTHER" id="PTHR30026:SF20">
    <property type="entry name" value="OUTER MEMBRANE PROTEIN TOLC"/>
    <property type="match status" value="1"/>
</dbReference>
<feature type="signal peptide" evidence="8">
    <location>
        <begin position="1"/>
        <end position="23"/>
    </location>
</feature>
<organism evidence="9 10">
    <name type="scientific">Acidithiobacillus thiooxidans ATCC 19377</name>
    <dbReference type="NCBI Taxonomy" id="637390"/>
    <lineage>
        <taxon>Bacteria</taxon>
        <taxon>Pseudomonadati</taxon>
        <taxon>Pseudomonadota</taxon>
        <taxon>Acidithiobacillia</taxon>
        <taxon>Acidithiobacillales</taxon>
        <taxon>Acidithiobacillaceae</taxon>
        <taxon>Acidithiobacillus</taxon>
    </lineage>
</organism>
<dbReference type="GO" id="GO:0015288">
    <property type="term" value="F:porin activity"/>
    <property type="evidence" value="ECO:0007669"/>
    <property type="project" value="TreeGrafter"/>
</dbReference>
<evidence type="ECO:0008006" key="11">
    <source>
        <dbReference type="Google" id="ProtNLM"/>
    </source>
</evidence>
<keyword evidence="7" id="KW-0998">Cell outer membrane</keyword>
<comment type="subcellular location">
    <subcellularLocation>
        <location evidence="1">Cell outer membrane</location>
    </subcellularLocation>
</comment>
<evidence type="ECO:0000256" key="2">
    <source>
        <dbReference type="ARBA" id="ARBA00007613"/>
    </source>
</evidence>
<dbReference type="GeneID" id="60696988"/>
<evidence type="ECO:0000256" key="6">
    <source>
        <dbReference type="ARBA" id="ARBA00023136"/>
    </source>
</evidence>
<evidence type="ECO:0000256" key="3">
    <source>
        <dbReference type="ARBA" id="ARBA00022448"/>
    </source>
</evidence>
<keyword evidence="5" id="KW-0812">Transmembrane</keyword>
<comment type="similarity">
    <text evidence="2">Belongs to the outer membrane factor (OMF) (TC 1.B.17) family.</text>
</comment>
<evidence type="ECO:0000256" key="7">
    <source>
        <dbReference type="ARBA" id="ARBA00023237"/>
    </source>
</evidence>
<keyword evidence="4" id="KW-1134">Transmembrane beta strand</keyword>
<accession>A0A5P9XTJ6</accession>
<dbReference type="EMBL" id="CP045571">
    <property type="protein sequence ID" value="QFX96894.1"/>
    <property type="molecule type" value="Genomic_DNA"/>
</dbReference>
<reference evidence="9 10" key="1">
    <citation type="submission" date="2019-10" db="EMBL/GenBank/DDBJ databases">
        <authorList>
            <person name="Wang R."/>
        </authorList>
    </citation>
    <scope>NUCLEOTIDE SEQUENCE [LARGE SCALE GENOMIC DNA]</scope>
    <source>
        <strain evidence="9 10">ATCC 19377</strain>
    </source>
</reference>
<dbReference type="Gene3D" id="1.20.1600.10">
    <property type="entry name" value="Outer membrane efflux proteins (OEP)"/>
    <property type="match status" value="1"/>
</dbReference>
<dbReference type="GO" id="GO:1990281">
    <property type="term" value="C:efflux pump complex"/>
    <property type="evidence" value="ECO:0007669"/>
    <property type="project" value="TreeGrafter"/>
</dbReference>
<evidence type="ECO:0000256" key="5">
    <source>
        <dbReference type="ARBA" id="ARBA00022692"/>
    </source>
</evidence>
<evidence type="ECO:0000256" key="1">
    <source>
        <dbReference type="ARBA" id="ARBA00004442"/>
    </source>
</evidence>
<evidence type="ECO:0000313" key="9">
    <source>
        <dbReference type="EMBL" id="QFX96894.1"/>
    </source>
</evidence>
<proteinExistence type="inferred from homology"/>
<dbReference type="RefSeq" id="WP_031576097.1">
    <property type="nucleotide sequence ID" value="NZ_CP045571.1"/>
</dbReference>